<dbReference type="InterPro" id="IPR017972">
    <property type="entry name" value="Cyt_P450_CS"/>
</dbReference>
<dbReference type="GO" id="GO:0006629">
    <property type="term" value="P:lipid metabolic process"/>
    <property type="evidence" value="ECO:0007669"/>
    <property type="project" value="UniProtKB-ARBA"/>
</dbReference>
<dbReference type="InterPro" id="IPR002401">
    <property type="entry name" value="Cyt_P450_E_grp-I"/>
</dbReference>
<name>A0A0L0VIW5_9BASI</name>
<evidence type="ECO:0000256" key="2">
    <source>
        <dbReference type="ARBA" id="ARBA00022723"/>
    </source>
</evidence>
<sequence length="548" mass="61680">MSSLIGKWVLGSLAYLLYLLIKYRNRAIGTSKRDDPPMTDIPGWPLLGQLPRIIANRSRSLEDTTSTALKFGPGYSFTVPGLRIIDVSKPEWIEYLQKTNFNNYVKGPLLQPVMLDVLGHGIFVADGPAWKRARQATVSIFTHKTFKTIILPSVNRSMIGFAQVLTTAAEQGLTIDICDLFFRFTLDSFVRMTFSKDLGICDAGYLSHSGLSTALPQLTDPTTEFPKAFDLAQNQMDFRLTATPGWQLLEWLNIGSMGKRMKESCQILDEFVYSLIDQRLADLSRKPDLHDKESSHPDLLSLFITTRDERGGGLGRAELRDTALNLIIAGRDTTAQALSWAFFHLVMNKELICKIRDETIEVLGDDPVDDQLSVSYENYKQFVWTHAVVLEALRLHPSVPKNAKIALSDDKIPGGPTIEAGDMVRWSDWQMARDPSIWGDDCGDFKPQRWIDDTGSIKQFGQFKFHAFNGGPRLCPGMNLAILEAVKVIVQVLREFELEFAEGWLENVPKGEFIEGVTSQYRTPMYSASLTLPMDNPMMISVRLRQLD</sequence>
<dbReference type="GO" id="GO:0020037">
    <property type="term" value="F:heme binding"/>
    <property type="evidence" value="ECO:0007669"/>
    <property type="project" value="InterPro"/>
</dbReference>
<gene>
    <name evidence="7" type="ORF">PSTG_07764</name>
</gene>
<dbReference type="InterPro" id="IPR001128">
    <property type="entry name" value="Cyt_P450"/>
</dbReference>
<evidence type="ECO:0000313" key="8">
    <source>
        <dbReference type="Proteomes" id="UP000054564"/>
    </source>
</evidence>
<reference evidence="8" key="1">
    <citation type="submission" date="2014-03" db="EMBL/GenBank/DDBJ databases">
        <title>The Genome Sequence of Puccinia striiformis f. sp. tritici PST-78.</title>
        <authorList>
            <consortium name="The Broad Institute Genome Sequencing Platform"/>
            <person name="Cuomo C."/>
            <person name="Hulbert S."/>
            <person name="Chen X."/>
            <person name="Walker B."/>
            <person name="Young S.K."/>
            <person name="Zeng Q."/>
            <person name="Gargeya S."/>
            <person name="Fitzgerald M."/>
            <person name="Haas B."/>
            <person name="Abouelleil A."/>
            <person name="Alvarado L."/>
            <person name="Arachchi H.M."/>
            <person name="Berlin A.M."/>
            <person name="Chapman S.B."/>
            <person name="Goldberg J."/>
            <person name="Griggs A."/>
            <person name="Gujja S."/>
            <person name="Hansen M."/>
            <person name="Howarth C."/>
            <person name="Imamovic A."/>
            <person name="Larimer J."/>
            <person name="McCowan C."/>
            <person name="Montmayeur A."/>
            <person name="Murphy C."/>
            <person name="Neiman D."/>
            <person name="Pearson M."/>
            <person name="Priest M."/>
            <person name="Roberts A."/>
            <person name="Saif S."/>
            <person name="Shea T."/>
            <person name="Sisk P."/>
            <person name="Sykes S."/>
            <person name="Wortman J."/>
            <person name="Nusbaum C."/>
            <person name="Birren B."/>
        </authorList>
    </citation>
    <scope>NUCLEOTIDE SEQUENCE [LARGE SCALE GENOMIC DNA]</scope>
    <source>
        <strain evidence="8">race PST-78</strain>
    </source>
</reference>
<evidence type="ECO:0000313" key="7">
    <source>
        <dbReference type="EMBL" id="KNE98919.1"/>
    </source>
</evidence>
<dbReference type="GO" id="GO:0016705">
    <property type="term" value="F:oxidoreductase activity, acting on paired donors, with incorporation or reduction of molecular oxygen"/>
    <property type="evidence" value="ECO:0007669"/>
    <property type="project" value="InterPro"/>
</dbReference>
<dbReference type="OrthoDB" id="1470350at2759"/>
<dbReference type="PROSITE" id="PS00086">
    <property type="entry name" value="CYTOCHROME_P450"/>
    <property type="match status" value="1"/>
</dbReference>
<dbReference type="GO" id="GO:0005506">
    <property type="term" value="F:iron ion binding"/>
    <property type="evidence" value="ECO:0007669"/>
    <property type="project" value="InterPro"/>
</dbReference>
<dbReference type="AlphaFoldDB" id="A0A0L0VIW5"/>
<dbReference type="GO" id="GO:0004497">
    <property type="term" value="F:monooxygenase activity"/>
    <property type="evidence" value="ECO:0007669"/>
    <property type="project" value="UniProtKB-KW"/>
</dbReference>
<keyword evidence="3 6" id="KW-0560">Oxidoreductase</keyword>
<evidence type="ECO:0000256" key="3">
    <source>
        <dbReference type="ARBA" id="ARBA00023002"/>
    </source>
</evidence>
<dbReference type="Pfam" id="PF00067">
    <property type="entry name" value="p450"/>
    <property type="match status" value="1"/>
</dbReference>
<evidence type="ECO:0000256" key="5">
    <source>
        <dbReference type="PIRSR" id="PIRSR602401-1"/>
    </source>
</evidence>
<evidence type="ECO:0000256" key="1">
    <source>
        <dbReference type="ARBA" id="ARBA00010617"/>
    </source>
</evidence>
<keyword evidence="5 6" id="KW-0349">Heme</keyword>
<keyword evidence="8" id="KW-1185">Reference proteome</keyword>
<keyword evidence="2 5" id="KW-0479">Metal-binding</keyword>
<keyword evidence="6" id="KW-0503">Monooxygenase</keyword>
<evidence type="ECO:0000256" key="4">
    <source>
        <dbReference type="ARBA" id="ARBA00023004"/>
    </source>
</evidence>
<feature type="binding site" description="axial binding residue" evidence="5">
    <location>
        <position position="475"/>
    </location>
    <ligand>
        <name>heme</name>
        <dbReference type="ChEBI" id="CHEBI:30413"/>
    </ligand>
    <ligandPart>
        <name>Fe</name>
        <dbReference type="ChEBI" id="CHEBI:18248"/>
    </ligandPart>
</feature>
<dbReference type="PANTHER" id="PTHR24296">
    <property type="entry name" value="CYTOCHROME P450"/>
    <property type="match status" value="1"/>
</dbReference>
<accession>A0A0L0VIW5</accession>
<dbReference type="STRING" id="1165861.A0A0L0VIW5"/>
<keyword evidence="4 5" id="KW-0408">Iron</keyword>
<dbReference type="Gene3D" id="1.10.630.10">
    <property type="entry name" value="Cytochrome P450"/>
    <property type="match status" value="1"/>
</dbReference>
<comment type="cofactor">
    <cofactor evidence="5">
        <name>heme</name>
        <dbReference type="ChEBI" id="CHEBI:30413"/>
    </cofactor>
</comment>
<proteinExistence type="inferred from homology"/>
<comment type="caution">
    <text evidence="7">The sequence shown here is derived from an EMBL/GenBank/DDBJ whole genome shotgun (WGS) entry which is preliminary data.</text>
</comment>
<dbReference type="Proteomes" id="UP000054564">
    <property type="component" value="Unassembled WGS sequence"/>
</dbReference>
<comment type="similarity">
    <text evidence="1 6">Belongs to the cytochrome P450 family.</text>
</comment>
<evidence type="ECO:0008006" key="9">
    <source>
        <dbReference type="Google" id="ProtNLM"/>
    </source>
</evidence>
<dbReference type="InterPro" id="IPR036396">
    <property type="entry name" value="Cyt_P450_sf"/>
</dbReference>
<dbReference type="EMBL" id="AJIL01000051">
    <property type="protein sequence ID" value="KNE98919.1"/>
    <property type="molecule type" value="Genomic_DNA"/>
</dbReference>
<dbReference type="SUPFAM" id="SSF48264">
    <property type="entry name" value="Cytochrome P450"/>
    <property type="match status" value="1"/>
</dbReference>
<organism evidence="7 8">
    <name type="scientific">Puccinia striiformis f. sp. tritici PST-78</name>
    <dbReference type="NCBI Taxonomy" id="1165861"/>
    <lineage>
        <taxon>Eukaryota</taxon>
        <taxon>Fungi</taxon>
        <taxon>Dikarya</taxon>
        <taxon>Basidiomycota</taxon>
        <taxon>Pucciniomycotina</taxon>
        <taxon>Pucciniomycetes</taxon>
        <taxon>Pucciniales</taxon>
        <taxon>Pucciniaceae</taxon>
        <taxon>Puccinia</taxon>
    </lineage>
</organism>
<dbReference type="PRINTS" id="PR00385">
    <property type="entry name" value="P450"/>
</dbReference>
<protein>
    <recommendedName>
        <fullName evidence="9">Cytochrome P450</fullName>
    </recommendedName>
</protein>
<evidence type="ECO:0000256" key="6">
    <source>
        <dbReference type="RuleBase" id="RU000461"/>
    </source>
</evidence>
<dbReference type="PRINTS" id="PR00463">
    <property type="entry name" value="EP450I"/>
</dbReference>